<accession>A0ABD2KXL2</accession>
<dbReference type="AlphaFoldDB" id="A0ABD2KXL2"/>
<feature type="domain" description="CCHC-type" evidence="3">
    <location>
        <begin position="187"/>
        <end position="201"/>
    </location>
</feature>
<dbReference type="SUPFAM" id="SSF57756">
    <property type="entry name" value="Retrovirus zinc finger-like domains"/>
    <property type="match status" value="1"/>
</dbReference>
<gene>
    <name evidence="4" type="ORF">niasHT_011718</name>
</gene>
<keyword evidence="1" id="KW-0862">Zinc</keyword>
<dbReference type="EMBL" id="JBICBT010000608">
    <property type="protein sequence ID" value="KAL3107705.1"/>
    <property type="molecule type" value="Genomic_DNA"/>
</dbReference>
<keyword evidence="1" id="KW-0479">Metal-binding</keyword>
<dbReference type="Pfam" id="PF00098">
    <property type="entry name" value="zf-CCHC"/>
    <property type="match status" value="1"/>
</dbReference>
<evidence type="ECO:0000313" key="4">
    <source>
        <dbReference type="EMBL" id="KAL3107705.1"/>
    </source>
</evidence>
<dbReference type="Proteomes" id="UP001620626">
    <property type="component" value="Unassembled WGS sequence"/>
</dbReference>
<name>A0ABD2KXL2_9BILA</name>
<dbReference type="GO" id="GO:0008270">
    <property type="term" value="F:zinc ion binding"/>
    <property type="evidence" value="ECO:0007669"/>
    <property type="project" value="UniProtKB-KW"/>
</dbReference>
<dbReference type="InterPro" id="IPR036875">
    <property type="entry name" value="Znf_CCHC_sf"/>
</dbReference>
<dbReference type="Gene3D" id="4.10.60.10">
    <property type="entry name" value="Zinc finger, CCHC-type"/>
    <property type="match status" value="1"/>
</dbReference>
<keyword evidence="5" id="KW-1185">Reference proteome</keyword>
<comment type="caution">
    <text evidence="4">The sequence shown here is derived from an EMBL/GenBank/DDBJ whole genome shotgun (WGS) entry which is preliminary data.</text>
</comment>
<sequence length="243" mass="27047">MQVLFSIVTEDMRQDLCALQTKMGTVEHDLKRVLAKLQIEFSAIKEKIAALENTMNLTSANPQDGSNKISEASQVVKKEPENEAKKGVRVQSPEEYDDLWDVAPDNELPVKSVGLKVSDNDDFWDVLPDIEPPGSSQTPKRVRNGPYRGPSRANEIRIERAMRGRKPPKPKQTLLKCKTLLRRENSKCFACGHNGHMDTECATNPMALGGGCYNCGSVEHKENKCPKPMQPSRVAFDVVTIKG</sequence>
<evidence type="ECO:0000256" key="1">
    <source>
        <dbReference type="PROSITE-ProRule" id="PRU00047"/>
    </source>
</evidence>
<evidence type="ECO:0000313" key="5">
    <source>
        <dbReference type="Proteomes" id="UP001620626"/>
    </source>
</evidence>
<evidence type="ECO:0000256" key="2">
    <source>
        <dbReference type="SAM" id="MobiDB-lite"/>
    </source>
</evidence>
<keyword evidence="1" id="KW-0863">Zinc-finger</keyword>
<dbReference type="PROSITE" id="PS50158">
    <property type="entry name" value="ZF_CCHC"/>
    <property type="match status" value="2"/>
</dbReference>
<feature type="region of interest" description="Disordered" evidence="2">
    <location>
        <begin position="130"/>
        <end position="151"/>
    </location>
</feature>
<evidence type="ECO:0000259" key="3">
    <source>
        <dbReference type="PROSITE" id="PS50158"/>
    </source>
</evidence>
<dbReference type="SMART" id="SM00343">
    <property type="entry name" value="ZnF_C2HC"/>
    <property type="match status" value="2"/>
</dbReference>
<organism evidence="4 5">
    <name type="scientific">Heterodera trifolii</name>
    <dbReference type="NCBI Taxonomy" id="157864"/>
    <lineage>
        <taxon>Eukaryota</taxon>
        <taxon>Metazoa</taxon>
        <taxon>Ecdysozoa</taxon>
        <taxon>Nematoda</taxon>
        <taxon>Chromadorea</taxon>
        <taxon>Rhabditida</taxon>
        <taxon>Tylenchina</taxon>
        <taxon>Tylenchomorpha</taxon>
        <taxon>Tylenchoidea</taxon>
        <taxon>Heteroderidae</taxon>
        <taxon>Heteroderinae</taxon>
        <taxon>Heterodera</taxon>
    </lineage>
</organism>
<reference evidence="4 5" key="1">
    <citation type="submission" date="2024-10" db="EMBL/GenBank/DDBJ databases">
        <authorList>
            <person name="Kim D."/>
        </authorList>
    </citation>
    <scope>NUCLEOTIDE SEQUENCE [LARGE SCALE GENOMIC DNA]</scope>
    <source>
        <strain evidence="4">BH-2024</strain>
    </source>
</reference>
<dbReference type="GO" id="GO:0019899">
    <property type="term" value="F:enzyme binding"/>
    <property type="evidence" value="ECO:0007669"/>
    <property type="project" value="UniProtKB-ARBA"/>
</dbReference>
<proteinExistence type="predicted"/>
<protein>
    <recommendedName>
        <fullName evidence="3">CCHC-type domain-containing protein</fullName>
    </recommendedName>
</protein>
<feature type="domain" description="CCHC-type" evidence="3">
    <location>
        <begin position="212"/>
        <end position="227"/>
    </location>
</feature>
<dbReference type="InterPro" id="IPR001878">
    <property type="entry name" value="Znf_CCHC"/>
</dbReference>